<evidence type="ECO:0000259" key="5">
    <source>
        <dbReference type="PROSITE" id="PS51554"/>
    </source>
</evidence>
<dbReference type="Pfam" id="PF01228">
    <property type="entry name" value="Gly_radical"/>
    <property type="match status" value="1"/>
</dbReference>
<accession>A0ABT2TIN1</accession>
<comment type="caution">
    <text evidence="6">The sequence shown here is derived from an EMBL/GenBank/DDBJ whole genome shotgun (WGS) entry which is preliminary data.</text>
</comment>
<dbReference type="SUPFAM" id="SSF51998">
    <property type="entry name" value="PFL-like glycyl radical enzymes"/>
    <property type="match status" value="1"/>
</dbReference>
<dbReference type="Pfam" id="PF02901">
    <property type="entry name" value="PFL-like"/>
    <property type="match status" value="1"/>
</dbReference>
<gene>
    <name evidence="6" type="ORF">OCV88_06885</name>
</gene>
<evidence type="ECO:0000256" key="2">
    <source>
        <dbReference type="ARBA" id="ARBA00023239"/>
    </source>
</evidence>
<dbReference type="NCBIfam" id="TIGR01774">
    <property type="entry name" value="PFL2-3"/>
    <property type="match status" value="1"/>
</dbReference>
<keyword evidence="2" id="KW-0456">Lyase</keyword>
<dbReference type="InterPro" id="IPR004184">
    <property type="entry name" value="PFL_dom"/>
</dbReference>
<dbReference type="RefSeq" id="WP_158424799.1">
    <property type="nucleotide sequence ID" value="NZ_JAOQJQ010000002.1"/>
</dbReference>
<dbReference type="InterPro" id="IPR010098">
    <property type="entry name" value="PFL2/GDeHydtase_fam"/>
</dbReference>
<dbReference type="Proteomes" id="UP001652442">
    <property type="component" value="Unassembled WGS sequence"/>
</dbReference>
<evidence type="ECO:0000313" key="7">
    <source>
        <dbReference type="Proteomes" id="UP001652442"/>
    </source>
</evidence>
<name>A0ABT2TIN1_9FIRM</name>
<dbReference type="Gene3D" id="3.20.70.20">
    <property type="match status" value="1"/>
</dbReference>
<evidence type="ECO:0000313" key="6">
    <source>
        <dbReference type="EMBL" id="MCU6762067.1"/>
    </source>
</evidence>
<reference evidence="6 7" key="1">
    <citation type="journal article" date="2021" name="ISME Commun">
        <title>Automated analysis of genomic sequences facilitates high-throughput and comprehensive description of bacteria.</title>
        <authorList>
            <person name="Hitch T.C.A."/>
        </authorList>
    </citation>
    <scope>NUCLEOTIDE SEQUENCE [LARGE SCALE GENOMIC DNA]</scope>
    <source>
        <strain evidence="6 7">Sanger_109</strain>
    </source>
</reference>
<dbReference type="EMBL" id="JAOQJQ010000002">
    <property type="protein sequence ID" value="MCU6762067.1"/>
    <property type="molecule type" value="Genomic_DNA"/>
</dbReference>
<evidence type="ECO:0000256" key="3">
    <source>
        <dbReference type="PROSITE-ProRule" id="PRU00493"/>
    </source>
</evidence>
<dbReference type="InterPro" id="IPR051215">
    <property type="entry name" value="GRE"/>
</dbReference>
<sequence>MIAESLTKGNRPEAIEPYDKVWGVGVSGLDENISPFPRINSMLEKTKDAVSMVDTERAVILTKAYEKYKGDPQIIKVAKAFRDILSQVTIHIDEEELIAGEIAAPAWHAPLYPDFSVQWLVQEMDDTSIPDFSERSNDKYVISDEVRKVVREIAPKWDGVSNVDLIKKALSEEEAKGSTLLGNGMYANDLYSYNGIGHICIDYPMLLKTGFGGIKKKVAEKLAQLETGSTPEASKQRLFWQAQLISLEGAITYFKRYAQLATEMAASCKDENRKSELLRMASNCGWVAENPARDFWEAVQLWYLATNLILIESNGHSVTYGRFDIIMGPYYEKSINEGILTREFMQELIESSFIKMDQLRKIRGFGETIIASGIGWGGTALNVGGVDADGEDAVNDVSYMVLDAHAHTRITNPWMGVKLSEKNPKEFWIKAFNVIRIGTGEPKIYNDEKVVESMTKYGVPLSDARDWVGIGCVEPEVPGYTYGWHDADYFNTAKVLTFALNGGRDPATGEQAGPDRGTLADFKSFEEVKEAFEVQLKYWIDCMVSTINTMDMVHQQNKPLPYLSLLVNDCIEKGKDISAGGARYNYTGPQCVGLATVADALSTIRQLVFDEKKITGEELMKVLQDNWEGHEALRAYINSDQVHHYGNDDDYADEMAQYVMNKYCEFVEHRPNARGGEFRPGVYSVSINVPCGMGCTATPDGRVSGEAVSDCLGPAHPGGVSHDVNGPLAVADSLAKLDQARIANGVILNWKFTPDTLSGDIGLDNFMNLMQGYFEKGGMQSQFNVTSREILQKAQKEPQKYKNLMVRVAGYSAFFTELSPELQSDLIGRTELSF</sequence>
<dbReference type="PROSITE" id="PS51554">
    <property type="entry name" value="PFL"/>
    <property type="match status" value="1"/>
</dbReference>
<proteinExistence type="predicted"/>
<keyword evidence="7" id="KW-1185">Reference proteome</keyword>
<evidence type="ECO:0000259" key="4">
    <source>
        <dbReference type="PROSITE" id="PS51149"/>
    </source>
</evidence>
<evidence type="ECO:0000256" key="1">
    <source>
        <dbReference type="ARBA" id="ARBA00022818"/>
    </source>
</evidence>
<keyword evidence="1 3" id="KW-0556">Organic radical</keyword>
<dbReference type="PANTHER" id="PTHR43641">
    <property type="entry name" value="FORMATE ACETYLTRANSFERASE 3-RELATED"/>
    <property type="match status" value="1"/>
</dbReference>
<dbReference type="InterPro" id="IPR001150">
    <property type="entry name" value="Gly_radical"/>
</dbReference>
<dbReference type="PANTHER" id="PTHR43641:SF2">
    <property type="entry name" value="DEHYDRATASE YBIW-RELATED"/>
    <property type="match status" value="1"/>
</dbReference>
<feature type="domain" description="Glycine radical" evidence="4">
    <location>
        <begin position="714"/>
        <end position="834"/>
    </location>
</feature>
<protein>
    <submittedName>
        <fullName evidence="6">Formate C-acetyltransferase/glycerol dehydratase family glycyl radical enzyme</fullName>
    </submittedName>
</protein>
<dbReference type="PROSITE" id="PS51149">
    <property type="entry name" value="GLY_RADICAL_2"/>
    <property type="match status" value="1"/>
</dbReference>
<feature type="modified residue" description="Glycine radical" evidence="3">
    <location>
        <position position="810"/>
    </location>
</feature>
<organism evidence="6 7">
    <name type="scientific">Brotonthovivens ammoniilytica</name>
    <dbReference type="NCBI Taxonomy" id="2981725"/>
    <lineage>
        <taxon>Bacteria</taxon>
        <taxon>Bacillati</taxon>
        <taxon>Bacillota</taxon>
        <taxon>Clostridia</taxon>
        <taxon>Lachnospirales</taxon>
        <taxon>Lachnospiraceae</taxon>
        <taxon>Brotonthovivens</taxon>
    </lineage>
</organism>
<feature type="domain" description="PFL" evidence="5">
    <location>
        <begin position="37"/>
        <end position="703"/>
    </location>
</feature>